<dbReference type="PANTHER" id="PTHR43899:SF13">
    <property type="entry name" value="RH59310P"/>
    <property type="match status" value="1"/>
</dbReference>
<keyword evidence="3" id="KW-0560">Oxidoreductase</keyword>
<keyword evidence="2" id="KW-0444">Lipid biosynthesis</keyword>
<evidence type="ECO:0000256" key="1">
    <source>
        <dbReference type="ARBA" id="ARBA00006484"/>
    </source>
</evidence>
<dbReference type="InterPro" id="IPR002347">
    <property type="entry name" value="SDR_fam"/>
</dbReference>
<dbReference type="CDD" id="cd05356">
    <property type="entry name" value="17beta-HSD1_like_SDR_c"/>
    <property type="match status" value="1"/>
</dbReference>
<keyword evidence="2" id="KW-0752">Steroid biosynthesis</keyword>
<keyword evidence="2" id="KW-0443">Lipid metabolism</keyword>
<accession>A0ABP0FHF8</accession>
<evidence type="ECO:0000256" key="3">
    <source>
        <dbReference type="ARBA" id="ARBA00023002"/>
    </source>
</evidence>
<keyword evidence="5" id="KW-1185">Reference proteome</keyword>
<evidence type="ECO:0000256" key="2">
    <source>
        <dbReference type="ARBA" id="ARBA00022955"/>
    </source>
</evidence>
<dbReference type="InterPro" id="IPR036291">
    <property type="entry name" value="NAD(P)-bd_dom_sf"/>
</dbReference>
<evidence type="ECO:0000313" key="5">
    <source>
        <dbReference type="Proteomes" id="UP001642483"/>
    </source>
</evidence>
<organism evidence="4 5">
    <name type="scientific">Clavelina lepadiformis</name>
    <name type="common">Light-bulb sea squirt</name>
    <name type="synonym">Ascidia lepadiformis</name>
    <dbReference type="NCBI Taxonomy" id="159417"/>
    <lineage>
        <taxon>Eukaryota</taxon>
        <taxon>Metazoa</taxon>
        <taxon>Chordata</taxon>
        <taxon>Tunicata</taxon>
        <taxon>Ascidiacea</taxon>
        <taxon>Aplousobranchia</taxon>
        <taxon>Clavelinidae</taxon>
        <taxon>Clavelina</taxon>
    </lineage>
</organism>
<sequence>MNQSHLLMPFMNCHHFLSCAFRSMEVFSTLRACTFMKCKESGVTTHSRRGCGRLTYPDFNKYGKWSVITGATDGIGKETAFQLASRGQNIALISRNTERLKNVAKEIESKHNVQTKCLAIDFSDDEEIYDKIADFLQGLDIGTLVNNVGTDQELVRFLEQSNLSLIIRNLVRLNIMSILKMTQIVLPGMVERKRGLILNLSAFPILHPIGKYAIMNATKSFVNLFSQALSYEYESEGITIQSCRPGAVGTKSSQQFGDLERMTSPKDYCTSWLATVDKARWTHGHWQHAVEAWVWEKIPTGLVQKLAEYFYFEPGEKALQDIEKNK</sequence>
<dbReference type="PRINTS" id="PR00081">
    <property type="entry name" value="GDHRDH"/>
</dbReference>
<dbReference type="EMBL" id="CAWYQH010000046">
    <property type="protein sequence ID" value="CAK8678141.1"/>
    <property type="molecule type" value="Genomic_DNA"/>
</dbReference>
<dbReference type="SUPFAM" id="SSF51735">
    <property type="entry name" value="NAD(P)-binding Rossmann-fold domains"/>
    <property type="match status" value="1"/>
</dbReference>
<name>A0ABP0FHF8_CLALP</name>
<gene>
    <name evidence="4" type="ORF">CVLEPA_LOCUS8090</name>
</gene>
<comment type="similarity">
    <text evidence="1">Belongs to the short-chain dehydrogenases/reductases (SDR) family.</text>
</comment>
<proteinExistence type="inferred from homology"/>
<dbReference type="PANTHER" id="PTHR43899">
    <property type="entry name" value="RH59310P"/>
    <property type="match status" value="1"/>
</dbReference>
<dbReference type="Pfam" id="PF00106">
    <property type="entry name" value="adh_short"/>
    <property type="match status" value="1"/>
</dbReference>
<dbReference type="InterPro" id="IPR051019">
    <property type="entry name" value="VLCFA-Steroid_DH"/>
</dbReference>
<comment type="caution">
    <text evidence="4">The sequence shown here is derived from an EMBL/GenBank/DDBJ whole genome shotgun (WGS) entry which is preliminary data.</text>
</comment>
<evidence type="ECO:0000313" key="4">
    <source>
        <dbReference type="EMBL" id="CAK8678141.1"/>
    </source>
</evidence>
<dbReference type="Proteomes" id="UP001642483">
    <property type="component" value="Unassembled WGS sequence"/>
</dbReference>
<reference evidence="4 5" key="1">
    <citation type="submission" date="2024-02" db="EMBL/GenBank/DDBJ databases">
        <authorList>
            <person name="Daric V."/>
            <person name="Darras S."/>
        </authorList>
    </citation>
    <scope>NUCLEOTIDE SEQUENCE [LARGE SCALE GENOMIC DNA]</scope>
</reference>
<dbReference type="Gene3D" id="3.40.50.720">
    <property type="entry name" value="NAD(P)-binding Rossmann-like Domain"/>
    <property type="match status" value="1"/>
</dbReference>
<protein>
    <submittedName>
        <fullName evidence="4">Uncharacterized protein</fullName>
    </submittedName>
</protein>